<name>A2C1T4_PROM1</name>
<dbReference type="AlphaFoldDB" id="A2C1T4"/>
<dbReference type="RefSeq" id="WP_011823589.1">
    <property type="nucleotide sequence ID" value="NC_008819.1"/>
</dbReference>
<dbReference type="Proteomes" id="UP000002592">
    <property type="component" value="Chromosome"/>
</dbReference>
<dbReference type="HOGENOM" id="CLU_1433331_0_0_3"/>
<reference evidence="2" key="1">
    <citation type="journal article" date="2007" name="PLoS Genet.">
        <title>Patterns and implications of gene gain and loss in the evolution of Prochlorococcus.</title>
        <authorList>
            <person name="Kettler G.C."/>
            <person name="Martiny A.C."/>
            <person name="Huang K."/>
            <person name="Zucker J."/>
            <person name="Coleman M.L."/>
            <person name="Rodrigue S."/>
            <person name="Chen F."/>
            <person name="Lapidus A."/>
            <person name="Ferriera S."/>
            <person name="Johnson J."/>
            <person name="Steglich C."/>
            <person name="Church G.M."/>
            <person name="Richardson P."/>
            <person name="Chisholm S.W."/>
        </authorList>
    </citation>
    <scope>NUCLEOTIDE SEQUENCE [LARGE SCALE GENOMIC DNA]</scope>
    <source>
        <strain evidence="2">NATL1A</strain>
    </source>
</reference>
<sequence length="186" mass="21088">MSEAGDHPNIRIEPDLLIALKLEAIKNGISLSSLINEKLKQFNIKTKNEILEQKLLSIEKRLNSLSNFKLEIENKANNTSSIFSDTGAKKYGEAAKNFFDMYRDKMKLTFNEAFDELSKVLYKYEGQPEMVRALLSGKHILTGIEMTNAYRKGSCAMRSALNEWTKSSSEDLNKAFLDAVIIENLN</sequence>
<dbReference type="KEGG" id="pme:NATL1_08861"/>
<evidence type="ECO:0000313" key="1">
    <source>
        <dbReference type="EMBL" id="ABM75444.1"/>
    </source>
</evidence>
<organism evidence="1 2">
    <name type="scientific">Prochlorococcus marinus (strain NATL1A)</name>
    <dbReference type="NCBI Taxonomy" id="167555"/>
    <lineage>
        <taxon>Bacteria</taxon>
        <taxon>Bacillati</taxon>
        <taxon>Cyanobacteriota</taxon>
        <taxon>Cyanophyceae</taxon>
        <taxon>Synechococcales</taxon>
        <taxon>Prochlorococcaceae</taxon>
        <taxon>Prochlorococcus</taxon>
    </lineage>
</organism>
<dbReference type="EMBL" id="CP000553">
    <property type="protein sequence ID" value="ABM75444.1"/>
    <property type="molecule type" value="Genomic_DNA"/>
</dbReference>
<proteinExistence type="predicted"/>
<evidence type="ECO:0000313" key="2">
    <source>
        <dbReference type="Proteomes" id="UP000002592"/>
    </source>
</evidence>
<gene>
    <name evidence="1" type="ordered locus">NATL1_08861</name>
</gene>
<protein>
    <submittedName>
        <fullName evidence="1">Uncharacterized protein</fullName>
    </submittedName>
</protein>
<accession>A2C1T4</accession>